<evidence type="ECO:0000256" key="4">
    <source>
        <dbReference type="ARBA" id="ARBA00022917"/>
    </source>
</evidence>
<dbReference type="OrthoDB" id="9802815at2"/>
<dbReference type="EMBL" id="CM000913">
    <property type="protein sequence ID" value="EFG05777.1"/>
    <property type="molecule type" value="Genomic_DNA"/>
</dbReference>
<organism evidence="8 9">
    <name type="scientific">Streptomyces clavuligerus</name>
    <dbReference type="NCBI Taxonomy" id="1901"/>
    <lineage>
        <taxon>Bacteria</taxon>
        <taxon>Bacillati</taxon>
        <taxon>Actinomycetota</taxon>
        <taxon>Actinomycetes</taxon>
        <taxon>Kitasatosporales</taxon>
        <taxon>Streptomycetaceae</taxon>
        <taxon>Streptomyces</taxon>
    </lineage>
</organism>
<dbReference type="FunFam" id="3.40.50.12230:FF:000001">
    <property type="entry name" value="Methionyl-tRNA formyltransferase"/>
    <property type="match status" value="1"/>
</dbReference>
<dbReference type="InterPro" id="IPR011034">
    <property type="entry name" value="Formyl_transferase-like_C_sf"/>
</dbReference>
<dbReference type="SUPFAM" id="SSF53328">
    <property type="entry name" value="Formyltransferase"/>
    <property type="match status" value="1"/>
</dbReference>
<dbReference type="InterPro" id="IPR036477">
    <property type="entry name" value="Formyl_transf_N_sf"/>
</dbReference>
<dbReference type="GO" id="GO:0004479">
    <property type="term" value="F:methionyl-tRNA formyltransferase activity"/>
    <property type="evidence" value="ECO:0007669"/>
    <property type="project" value="UniProtKB-UniRule"/>
</dbReference>
<dbReference type="CDD" id="cd08646">
    <property type="entry name" value="FMT_core_Met-tRNA-FMT_N"/>
    <property type="match status" value="1"/>
</dbReference>
<dbReference type="Pfam" id="PF02911">
    <property type="entry name" value="Formyl_trans_C"/>
    <property type="match status" value="1"/>
</dbReference>
<accession>E2PV30</accession>
<feature type="domain" description="Formyl transferase N-terminal" evidence="6">
    <location>
        <begin position="1"/>
        <end position="177"/>
    </location>
</feature>
<dbReference type="PANTHER" id="PTHR11138:SF5">
    <property type="entry name" value="METHIONYL-TRNA FORMYLTRANSFERASE, MITOCHONDRIAL"/>
    <property type="match status" value="1"/>
</dbReference>
<comment type="function">
    <text evidence="5">Attaches a formyl group to the free amino group of methionyl-tRNA(fMet). The formyl group appears to play a dual role in the initiator identity of N-formylmethionyl-tRNA by promoting its recognition by IF2 and preventing the misappropriation of this tRNA by the elongation apparatus.</text>
</comment>
<dbReference type="PANTHER" id="PTHR11138">
    <property type="entry name" value="METHIONYL-TRNA FORMYLTRANSFERASE"/>
    <property type="match status" value="1"/>
</dbReference>
<dbReference type="AlphaFoldDB" id="E2PV30"/>
<evidence type="ECO:0000259" key="6">
    <source>
        <dbReference type="Pfam" id="PF00551"/>
    </source>
</evidence>
<dbReference type="GeneID" id="93732627"/>
<dbReference type="STRING" id="1901.BB341_24440"/>
<proteinExistence type="inferred from homology"/>
<dbReference type="NCBIfam" id="TIGR00460">
    <property type="entry name" value="fmt"/>
    <property type="match status" value="1"/>
</dbReference>
<reference evidence="8 9" key="1">
    <citation type="journal article" date="2010" name="Genome Biol. Evol.">
        <title>The sequence of a 1.8-mb bacterial linear plasmid reveals a rich evolutionary reservoir of secondary metabolic pathways.</title>
        <authorList>
            <person name="Medema M.H."/>
            <person name="Trefzer A."/>
            <person name="Kovalchuk A."/>
            <person name="van den Berg M."/>
            <person name="Mueller U."/>
            <person name="Heijne W."/>
            <person name="Wu L."/>
            <person name="Alam M.T."/>
            <person name="Ronning C.M."/>
            <person name="Nierman W.C."/>
            <person name="Bovenberg R.A.L."/>
            <person name="Breitling R."/>
            <person name="Takano E."/>
        </authorList>
    </citation>
    <scope>NUCLEOTIDE SEQUENCE [LARGE SCALE GENOMIC DNA]</scope>
    <source>
        <strain evidence="9">ATCC 27064 / DSM 738 / JCM 4710 / NBRC 13307 / NCIMB 12785 / NRRL 3585 / VKM Ac-602</strain>
    </source>
</reference>
<feature type="domain" description="Formyl transferase C-terminal" evidence="7">
    <location>
        <begin position="204"/>
        <end position="300"/>
    </location>
</feature>
<feature type="binding site" evidence="5">
    <location>
        <begin position="110"/>
        <end position="113"/>
    </location>
    <ligand>
        <name>(6S)-5,6,7,8-tetrahydrofolate</name>
        <dbReference type="ChEBI" id="CHEBI:57453"/>
    </ligand>
</feature>
<sequence length="320" mass="33258">MKLVFAGTPEVAVPALDALIASERHEVAAVVTRPDAPAGRGRRLVASPVAQRAEEAGIEVLKPASPRDEDFLARLREIGPDCCPVVAYGALLPQVALDVPARGWVNLHFSLLPAWRGAAPVQHAVLAGDELTGASTFQIERGLDSGPVYGVLTEGVRPTDTSGDLLTRLAFAGAGLLTATMDGIEDGTLTAVPQPAEGVSLAPKLTVDDARVDWHAPALRVDRVVRGCTPAPGAWTEFRGERLKLVSVRLVPDRADLAPGALAAGKNDVHVGTGSHAVELLWVQPQGKKPMKAADWARGVRIAPGEHLGAAAAPGAPGNG</sequence>
<evidence type="ECO:0000313" key="8">
    <source>
        <dbReference type="EMBL" id="EFG05777.1"/>
    </source>
</evidence>
<dbReference type="HAMAP" id="MF_00182">
    <property type="entry name" value="Formyl_trans"/>
    <property type="match status" value="1"/>
</dbReference>
<dbReference type="SUPFAM" id="SSF50486">
    <property type="entry name" value="FMT C-terminal domain-like"/>
    <property type="match status" value="1"/>
</dbReference>
<dbReference type="RefSeq" id="WP_003959735.1">
    <property type="nucleotide sequence ID" value="NZ_CM000913.1"/>
</dbReference>
<dbReference type="KEGG" id="sclf:BB341_24440"/>
<name>E2PV30_STRCL</name>
<dbReference type="EC" id="2.1.2.9" evidence="2 5"/>
<evidence type="ECO:0000256" key="3">
    <source>
        <dbReference type="ARBA" id="ARBA00022679"/>
    </source>
</evidence>
<dbReference type="InterPro" id="IPR005794">
    <property type="entry name" value="Fmt"/>
</dbReference>
<dbReference type="Pfam" id="PF00551">
    <property type="entry name" value="Formyl_trans_N"/>
    <property type="match status" value="1"/>
</dbReference>
<evidence type="ECO:0000256" key="2">
    <source>
        <dbReference type="ARBA" id="ARBA00012261"/>
    </source>
</evidence>
<evidence type="ECO:0000256" key="5">
    <source>
        <dbReference type="HAMAP-Rule" id="MF_00182"/>
    </source>
</evidence>
<dbReference type="InterPro" id="IPR044135">
    <property type="entry name" value="Met-tRNA-FMT_C"/>
</dbReference>
<dbReference type="InterPro" id="IPR041711">
    <property type="entry name" value="Met-tRNA-FMT_N"/>
</dbReference>
<dbReference type="eggNOG" id="COG0223">
    <property type="taxonomic scope" value="Bacteria"/>
</dbReference>
<keyword evidence="4 5" id="KW-0648">Protein biosynthesis</keyword>
<evidence type="ECO:0000259" key="7">
    <source>
        <dbReference type="Pfam" id="PF02911"/>
    </source>
</evidence>
<dbReference type="GO" id="GO:0005829">
    <property type="term" value="C:cytosol"/>
    <property type="evidence" value="ECO:0007669"/>
    <property type="project" value="TreeGrafter"/>
</dbReference>
<dbReference type="InterPro" id="IPR002376">
    <property type="entry name" value="Formyl_transf_N"/>
</dbReference>
<evidence type="ECO:0000256" key="1">
    <source>
        <dbReference type="ARBA" id="ARBA00010699"/>
    </source>
</evidence>
<comment type="catalytic activity">
    <reaction evidence="5">
        <text>L-methionyl-tRNA(fMet) + (6R)-10-formyltetrahydrofolate = N-formyl-L-methionyl-tRNA(fMet) + (6S)-5,6,7,8-tetrahydrofolate + H(+)</text>
        <dbReference type="Rhea" id="RHEA:24380"/>
        <dbReference type="Rhea" id="RHEA-COMP:9952"/>
        <dbReference type="Rhea" id="RHEA-COMP:9953"/>
        <dbReference type="ChEBI" id="CHEBI:15378"/>
        <dbReference type="ChEBI" id="CHEBI:57453"/>
        <dbReference type="ChEBI" id="CHEBI:78530"/>
        <dbReference type="ChEBI" id="CHEBI:78844"/>
        <dbReference type="ChEBI" id="CHEBI:195366"/>
        <dbReference type="EC" id="2.1.2.9"/>
    </reaction>
</comment>
<dbReference type="InterPro" id="IPR005793">
    <property type="entry name" value="Formyl_trans_C"/>
</dbReference>
<dbReference type="Proteomes" id="UP000002357">
    <property type="component" value="Chromosome"/>
</dbReference>
<keyword evidence="9" id="KW-1185">Reference proteome</keyword>
<dbReference type="CDD" id="cd08704">
    <property type="entry name" value="Met_tRNA_FMT_C"/>
    <property type="match status" value="1"/>
</dbReference>
<comment type="similarity">
    <text evidence="1 5">Belongs to the Fmt family.</text>
</comment>
<gene>
    <name evidence="5 8" type="primary">fmt</name>
    <name evidence="8" type="ORF">SCLAV_0701</name>
</gene>
<dbReference type="Gene3D" id="3.40.50.12230">
    <property type="match status" value="1"/>
</dbReference>
<keyword evidence="3 5" id="KW-0808">Transferase</keyword>
<protein>
    <recommendedName>
        <fullName evidence="2 5">Methionyl-tRNA formyltransferase</fullName>
        <ecNumber evidence="2 5">2.1.2.9</ecNumber>
    </recommendedName>
</protein>
<evidence type="ECO:0000313" key="9">
    <source>
        <dbReference type="Proteomes" id="UP000002357"/>
    </source>
</evidence>